<dbReference type="Gene3D" id="6.10.340.10">
    <property type="match status" value="1"/>
</dbReference>
<evidence type="ECO:0000256" key="5">
    <source>
        <dbReference type="ARBA" id="ARBA00022777"/>
    </source>
</evidence>
<dbReference type="PROSITE" id="PS50885">
    <property type="entry name" value="HAMP"/>
    <property type="match status" value="1"/>
</dbReference>
<dbReference type="GO" id="GO:0016301">
    <property type="term" value="F:kinase activity"/>
    <property type="evidence" value="ECO:0007669"/>
    <property type="project" value="UniProtKB-KW"/>
</dbReference>
<comment type="subcellular location">
    <subcellularLocation>
        <location evidence="1">Cell membrane</location>
        <topology evidence="1">Multi-pass membrane protein</topology>
    </subcellularLocation>
</comment>
<evidence type="ECO:0000313" key="10">
    <source>
        <dbReference type="Proteomes" id="UP001589619"/>
    </source>
</evidence>
<dbReference type="Pfam" id="PF02518">
    <property type="entry name" value="HATPase_c"/>
    <property type="match status" value="1"/>
</dbReference>
<comment type="caution">
    <text evidence="9">The sequence shown here is derived from an EMBL/GenBank/DDBJ whole genome shotgun (WGS) entry which is preliminary data.</text>
</comment>
<dbReference type="Proteomes" id="UP001589619">
    <property type="component" value="Unassembled WGS sequence"/>
</dbReference>
<keyword evidence="7" id="KW-1133">Transmembrane helix</keyword>
<feature type="domain" description="HAMP" evidence="8">
    <location>
        <begin position="312"/>
        <end position="364"/>
    </location>
</feature>
<keyword evidence="5 9" id="KW-0418">Kinase</keyword>
<dbReference type="Pfam" id="PF00672">
    <property type="entry name" value="HAMP"/>
    <property type="match status" value="1"/>
</dbReference>
<dbReference type="EMBL" id="JBHMAG010000018">
    <property type="protein sequence ID" value="MFB9755324.1"/>
    <property type="molecule type" value="Genomic_DNA"/>
</dbReference>
<dbReference type="InterPro" id="IPR036890">
    <property type="entry name" value="HATPase_C_sf"/>
</dbReference>
<dbReference type="InterPro" id="IPR003660">
    <property type="entry name" value="HAMP_dom"/>
</dbReference>
<dbReference type="Gene3D" id="3.30.565.10">
    <property type="entry name" value="Histidine kinase-like ATPase, C-terminal domain"/>
    <property type="match status" value="1"/>
</dbReference>
<keyword evidence="3" id="KW-0597">Phosphoprotein</keyword>
<accession>A0ABV5W432</accession>
<protein>
    <submittedName>
        <fullName evidence="9">Histidine kinase</fullName>
    </submittedName>
</protein>
<evidence type="ECO:0000259" key="8">
    <source>
        <dbReference type="PROSITE" id="PS50885"/>
    </source>
</evidence>
<dbReference type="InterPro" id="IPR050640">
    <property type="entry name" value="Bact_2-comp_sensor_kinase"/>
</dbReference>
<keyword evidence="2" id="KW-1003">Cell membrane</keyword>
<evidence type="ECO:0000313" key="9">
    <source>
        <dbReference type="EMBL" id="MFB9755324.1"/>
    </source>
</evidence>
<dbReference type="SUPFAM" id="SSF55874">
    <property type="entry name" value="ATPase domain of HSP90 chaperone/DNA topoisomerase II/histidine kinase"/>
    <property type="match status" value="1"/>
</dbReference>
<dbReference type="PANTHER" id="PTHR34220">
    <property type="entry name" value="SENSOR HISTIDINE KINASE YPDA"/>
    <property type="match status" value="1"/>
</dbReference>
<name>A0ABV5W432_9BACL</name>
<dbReference type="PANTHER" id="PTHR34220:SF7">
    <property type="entry name" value="SENSOR HISTIDINE KINASE YPDA"/>
    <property type="match status" value="1"/>
</dbReference>
<keyword evidence="4" id="KW-0808">Transferase</keyword>
<keyword evidence="10" id="KW-1185">Reference proteome</keyword>
<reference evidence="9 10" key="1">
    <citation type="submission" date="2024-09" db="EMBL/GenBank/DDBJ databases">
        <authorList>
            <person name="Sun Q."/>
            <person name="Mori K."/>
        </authorList>
    </citation>
    <scope>NUCLEOTIDE SEQUENCE [LARGE SCALE GENOMIC DNA]</scope>
    <source>
        <strain evidence="9 10">JCM 12520</strain>
    </source>
</reference>
<dbReference type="InterPro" id="IPR010559">
    <property type="entry name" value="Sig_transdc_His_kin_internal"/>
</dbReference>
<dbReference type="SMART" id="SM00304">
    <property type="entry name" value="HAMP"/>
    <property type="match status" value="1"/>
</dbReference>
<organism evidence="9 10">
    <name type="scientific">Paenibacillus hodogayensis</name>
    <dbReference type="NCBI Taxonomy" id="279208"/>
    <lineage>
        <taxon>Bacteria</taxon>
        <taxon>Bacillati</taxon>
        <taxon>Bacillota</taxon>
        <taxon>Bacilli</taxon>
        <taxon>Bacillales</taxon>
        <taxon>Paenibacillaceae</taxon>
        <taxon>Paenibacillus</taxon>
    </lineage>
</organism>
<gene>
    <name evidence="9" type="ORF">ACFFNY_27430</name>
</gene>
<dbReference type="Pfam" id="PF06580">
    <property type="entry name" value="His_kinase"/>
    <property type="match status" value="1"/>
</dbReference>
<evidence type="ECO:0000256" key="2">
    <source>
        <dbReference type="ARBA" id="ARBA00022475"/>
    </source>
</evidence>
<dbReference type="InterPro" id="IPR003594">
    <property type="entry name" value="HATPase_dom"/>
</dbReference>
<evidence type="ECO:0000256" key="3">
    <source>
        <dbReference type="ARBA" id="ARBA00022553"/>
    </source>
</evidence>
<keyword evidence="7" id="KW-0812">Transmembrane</keyword>
<evidence type="ECO:0000256" key="1">
    <source>
        <dbReference type="ARBA" id="ARBA00004651"/>
    </source>
</evidence>
<evidence type="ECO:0000256" key="6">
    <source>
        <dbReference type="ARBA" id="ARBA00023136"/>
    </source>
</evidence>
<proteinExistence type="predicted"/>
<keyword evidence="6 7" id="KW-0472">Membrane</keyword>
<sequence>MSRSFNVFGIYWKLLLSFLVVIIPFGAISLKMNEYGERNVKKEIEDSIQSRVSFYGLLLENEFSRIVGMQEEYVNDRPLLKMGIADPYMSDIERHDVIVAIHERLERMINSSSYLAGADAYLPSIGRKISGSGTMYGAIPDAEYNALKAIEDRYKNPFVYWQNRLFLSFPYSNMALIGGQEPLFLIGAEIDQGQLKQVLDRFAIGGSGGSMIVGPDGSWSVASDSALIPWPAIQPLLGEWPRHRSAFVKEADIQGKTYWIAAEKSPSLGITLLSYMPASDIVGSLSFYRTVYWILCGLFLLVVAVFAYGIFLQIHQPMRRLMRAFHRVESGNWHTALTHRRRDEFGYLYVQFNSMVAKIDELIHEVYEQKFRANLSELRQLQSQINPHFLYNSFYNLYRMARNEETENVSAFSKHLGDYFYFITRTREDDIPLEEEAGFARNYVDIQTFRFMDRIAVRFDPVPESVRALPVPKLTIQPLIENAYQHGLRNTVSDGRLEVRFELEGGKLAVVVEDNGEGIGDEQHAELLRKLKSTSPDMETTGLVNVHRRIQLKHGNDSGIAVIRTERGVQVRLSIPLDGRLPDGEGTE</sequence>
<evidence type="ECO:0000256" key="4">
    <source>
        <dbReference type="ARBA" id="ARBA00022679"/>
    </source>
</evidence>
<evidence type="ECO:0000256" key="7">
    <source>
        <dbReference type="SAM" id="Phobius"/>
    </source>
</evidence>
<feature type="transmembrane region" description="Helical" evidence="7">
    <location>
        <begin position="291"/>
        <end position="314"/>
    </location>
</feature>
<dbReference type="RefSeq" id="WP_344908122.1">
    <property type="nucleotide sequence ID" value="NZ_BAAAYO010000006.1"/>
</dbReference>
<dbReference type="SUPFAM" id="SSF158472">
    <property type="entry name" value="HAMP domain-like"/>
    <property type="match status" value="1"/>
</dbReference>
<dbReference type="CDD" id="cd06225">
    <property type="entry name" value="HAMP"/>
    <property type="match status" value="1"/>
</dbReference>